<accession>M1DH10</accession>
<sequence length="53" mass="6440">MLRCEGSLSCVALRITWVWYGEDMNTRANRRRAEEEIDDWEFLSKEFKEDKLL</sequence>
<dbReference type="Proteomes" id="UP000011115">
    <property type="component" value="Unassembled WGS sequence"/>
</dbReference>
<reference evidence="2" key="1">
    <citation type="journal article" date="2011" name="Nature">
        <title>Genome sequence and analysis of the tuber crop potato.</title>
        <authorList>
            <consortium name="The Potato Genome Sequencing Consortium"/>
        </authorList>
    </citation>
    <scope>NUCLEOTIDE SEQUENCE [LARGE SCALE GENOMIC DNA]</scope>
    <source>
        <strain evidence="2">cv. DM1-3 516 R44</strain>
    </source>
</reference>
<dbReference type="EnsemblPlants" id="PGSC0003DMT400088916">
    <property type="protein sequence ID" value="PGSC0003DMT400088916"/>
    <property type="gene ID" value="PGSC0003DMG400038487"/>
</dbReference>
<reference evidence="1" key="2">
    <citation type="submission" date="2015-06" db="UniProtKB">
        <authorList>
            <consortium name="EnsemblPlants"/>
        </authorList>
    </citation>
    <scope>IDENTIFICATION</scope>
    <source>
        <strain evidence="1">DM1-3 516 R44</strain>
    </source>
</reference>
<keyword evidence="2" id="KW-1185">Reference proteome</keyword>
<evidence type="ECO:0000313" key="2">
    <source>
        <dbReference type="Proteomes" id="UP000011115"/>
    </source>
</evidence>
<dbReference type="InParanoid" id="M1DH10"/>
<name>M1DH10_SOLTU</name>
<dbReference type="Gramene" id="PGSC0003DMT400088916">
    <property type="protein sequence ID" value="PGSC0003DMT400088916"/>
    <property type="gene ID" value="PGSC0003DMG400038487"/>
</dbReference>
<proteinExistence type="predicted"/>
<evidence type="ECO:0000313" key="1">
    <source>
        <dbReference type="EnsemblPlants" id="PGSC0003DMT400088916"/>
    </source>
</evidence>
<dbReference type="PaxDb" id="4113-PGSC0003DMT400088916"/>
<dbReference type="HOGENOM" id="CLU_3072487_0_0_1"/>
<dbReference type="AlphaFoldDB" id="M1DH10"/>
<organism evidence="1 2">
    <name type="scientific">Solanum tuberosum</name>
    <name type="common">Potato</name>
    <dbReference type="NCBI Taxonomy" id="4113"/>
    <lineage>
        <taxon>Eukaryota</taxon>
        <taxon>Viridiplantae</taxon>
        <taxon>Streptophyta</taxon>
        <taxon>Embryophyta</taxon>
        <taxon>Tracheophyta</taxon>
        <taxon>Spermatophyta</taxon>
        <taxon>Magnoliopsida</taxon>
        <taxon>eudicotyledons</taxon>
        <taxon>Gunneridae</taxon>
        <taxon>Pentapetalae</taxon>
        <taxon>asterids</taxon>
        <taxon>lamiids</taxon>
        <taxon>Solanales</taxon>
        <taxon>Solanaceae</taxon>
        <taxon>Solanoideae</taxon>
        <taxon>Solaneae</taxon>
        <taxon>Solanum</taxon>
    </lineage>
</organism>
<protein>
    <submittedName>
        <fullName evidence="1">Uncharacterized protein</fullName>
    </submittedName>
</protein>